<comment type="caution">
    <text evidence="2">The sequence shown here is derived from an EMBL/GenBank/DDBJ whole genome shotgun (WGS) entry which is preliminary data.</text>
</comment>
<accession>A0A2W5CAF6</accession>
<reference evidence="2 3" key="1">
    <citation type="submission" date="2017-08" db="EMBL/GenBank/DDBJ databases">
        <title>Infants hospitalized years apart are colonized by the same room-sourced microbial strains.</title>
        <authorList>
            <person name="Brooks B."/>
            <person name="Olm M.R."/>
            <person name="Firek B.A."/>
            <person name="Baker R."/>
            <person name="Thomas B.C."/>
            <person name="Morowitz M.J."/>
            <person name="Banfield J.F."/>
        </authorList>
    </citation>
    <scope>NUCLEOTIDE SEQUENCE [LARGE SCALE GENOMIC DNA]</scope>
    <source>
        <strain evidence="2">S2_018_000_R2_101</strain>
    </source>
</reference>
<organism evidence="2 3">
    <name type="scientific">Sphingomonas sanxanigenens</name>
    <dbReference type="NCBI Taxonomy" id="397260"/>
    <lineage>
        <taxon>Bacteria</taxon>
        <taxon>Pseudomonadati</taxon>
        <taxon>Pseudomonadota</taxon>
        <taxon>Alphaproteobacteria</taxon>
        <taxon>Sphingomonadales</taxon>
        <taxon>Sphingomonadaceae</taxon>
        <taxon>Sphingomonas</taxon>
    </lineage>
</organism>
<sequence>MSEVTPKFNARASQSAGEASIDAKRERVTEFAHRSFERCKDKWTARNYDRLLKREGNAPSLQPSFAVNDRKAHLMRAAGNLALQRHHKNVARINHIADHMIGRKRDEIGR</sequence>
<proteinExistence type="predicted"/>
<feature type="region of interest" description="Disordered" evidence="1">
    <location>
        <begin position="1"/>
        <end position="22"/>
    </location>
</feature>
<evidence type="ECO:0000313" key="3">
    <source>
        <dbReference type="Proteomes" id="UP000249066"/>
    </source>
</evidence>
<dbReference type="EMBL" id="QFNN01000011">
    <property type="protein sequence ID" value="PZO91308.1"/>
    <property type="molecule type" value="Genomic_DNA"/>
</dbReference>
<gene>
    <name evidence="2" type="ORF">DI623_03705</name>
</gene>
<dbReference type="AlphaFoldDB" id="A0A2W5CAF6"/>
<evidence type="ECO:0000313" key="2">
    <source>
        <dbReference type="EMBL" id="PZO91308.1"/>
    </source>
</evidence>
<protein>
    <submittedName>
        <fullName evidence="2">Uncharacterized protein</fullName>
    </submittedName>
</protein>
<dbReference type="Proteomes" id="UP000249066">
    <property type="component" value="Unassembled WGS sequence"/>
</dbReference>
<name>A0A2W5CAF6_9SPHN</name>
<evidence type="ECO:0000256" key="1">
    <source>
        <dbReference type="SAM" id="MobiDB-lite"/>
    </source>
</evidence>